<reference evidence="3 4" key="1">
    <citation type="submission" date="2016-11" db="EMBL/GenBank/DDBJ databases">
        <authorList>
            <person name="Jaros S."/>
            <person name="Januszkiewicz K."/>
            <person name="Wedrychowicz H."/>
        </authorList>
    </citation>
    <scope>NUCLEOTIDE SEQUENCE [LARGE SCALE GENOMIC DNA]</scope>
    <source>
        <strain evidence="3 4">DSM 29589</strain>
    </source>
</reference>
<dbReference type="PROSITE" id="PS51186">
    <property type="entry name" value="GNAT"/>
    <property type="match status" value="1"/>
</dbReference>
<dbReference type="EMBL" id="FRBR01000005">
    <property type="protein sequence ID" value="SHL74658.1"/>
    <property type="molecule type" value="Genomic_DNA"/>
</dbReference>
<evidence type="ECO:0000313" key="4">
    <source>
        <dbReference type="Proteomes" id="UP000183974"/>
    </source>
</evidence>
<dbReference type="InterPro" id="IPR000182">
    <property type="entry name" value="GNAT_dom"/>
</dbReference>
<feature type="domain" description="N-acetyltransferase" evidence="2">
    <location>
        <begin position="4"/>
        <end position="160"/>
    </location>
</feature>
<dbReference type="Proteomes" id="UP000183974">
    <property type="component" value="Unassembled WGS sequence"/>
</dbReference>
<dbReference type="RefSeq" id="WP_073034783.1">
    <property type="nucleotide sequence ID" value="NZ_BMLR01000005.1"/>
</dbReference>
<keyword evidence="3" id="KW-0689">Ribosomal protein</keyword>
<gene>
    <name evidence="3" type="ORF">SAMN05444398_105120</name>
</gene>
<dbReference type="Pfam" id="PF00583">
    <property type="entry name" value="Acetyltransf_1"/>
    <property type="match status" value="1"/>
</dbReference>
<dbReference type="CDD" id="cd04301">
    <property type="entry name" value="NAT_SF"/>
    <property type="match status" value="1"/>
</dbReference>
<dbReference type="Gene3D" id="3.40.630.30">
    <property type="match status" value="1"/>
</dbReference>
<keyword evidence="3" id="KW-0687">Ribonucleoprotein</keyword>
<evidence type="ECO:0000259" key="2">
    <source>
        <dbReference type="PROSITE" id="PS51186"/>
    </source>
</evidence>
<dbReference type="SUPFAM" id="SSF55729">
    <property type="entry name" value="Acyl-CoA N-acyltransferases (Nat)"/>
    <property type="match status" value="1"/>
</dbReference>
<evidence type="ECO:0000313" key="3">
    <source>
        <dbReference type="EMBL" id="SHL74658.1"/>
    </source>
</evidence>
<organism evidence="3 4">
    <name type="scientific">Roseovarius pacificus</name>
    <dbReference type="NCBI Taxonomy" id="337701"/>
    <lineage>
        <taxon>Bacteria</taxon>
        <taxon>Pseudomonadati</taxon>
        <taxon>Pseudomonadota</taxon>
        <taxon>Alphaproteobacteria</taxon>
        <taxon>Rhodobacterales</taxon>
        <taxon>Roseobacteraceae</taxon>
        <taxon>Roseovarius</taxon>
    </lineage>
</organism>
<dbReference type="GO" id="GO:0005840">
    <property type="term" value="C:ribosome"/>
    <property type="evidence" value="ECO:0007669"/>
    <property type="project" value="UniProtKB-KW"/>
</dbReference>
<proteinExistence type="predicted"/>
<dbReference type="PANTHER" id="PTHR13947:SF37">
    <property type="entry name" value="LD18367P"/>
    <property type="match status" value="1"/>
</dbReference>
<sequence>MSEIPLRPVRPDDAPWIVAQHQALYAANDGFDDSFGPLVAGIVEDFFASHTPDCEQGWIAEHRGRSVGCIFCVRLDGDTARLRLFLVLPDCRGQGLGRRLLDTCLDFARSAGYRRLQLWTHESHRAACALYRAAGFTLVSSRPVHSFGCDLVEQSWEIAL</sequence>
<dbReference type="GO" id="GO:0008080">
    <property type="term" value="F:N-acetyltransferase activity"/>
    <property type="evidence" value="ECO:0007669"/>
    <property type="project" value="InterPro"/>
</dbReference>
<evidence type="ECO:0000256" key="1">
    <source>
        <dbReference type="ARBA" id="ARBA00022679"/>
    </source>
</evidence>
<dbReference type="InterPro" id="IPR050769">
    <property type="entry name" value="NAT_camello-type"/>
</dbReference>
<dbReference type="STRING" id="337701.SAMN05444398_105120"/>
<keyword evidence="1" id="KW-0808">Transferase</keyword>
<dbReference type="PANTHER" id="PTHR13947">
    <property type="entry name" value="GNAT FAMILY N-ACETYLTRANSFERASE"/>
    <property type="match status" value="1"/>
</dbReference>
<accession>A0A1M7D5G4</accession>
<keyword evidence="4" id="KW-1185">Reference proteome</keyword>
<dbReference type="AlphaFoldDB" id="A0A1M7D5G4"/>
<dbReference type="InterPro" id="IPR016181">
    <property type="entry name" value="Acyl_CoA_acyltransferase"/>
</dbReference>
<name>A0A1M7D5G4_9RHOB</name>
<dbReference type="OrthoDB" id="273614at2"/>
<protein>
    <submittedName>
        <fullName evidence="3">Ribosomal protein S18 acetylase RimI</fullName>
    </submittedName>
</protein>